<accession>A0AAE9HXD8</accession>
<evidence type="ECO:0000313" key="1">
    <source>
        <dbReference type="EMBL" id="URD67595.1"/>
    </source>
</evidence>
<evidence type="ECO:0000313" key="2">
    <source>
        <dbReference type="Proteomes" id="UP001056819"/>
    </source>
</evidence>
<proteinExistence type="predicted"/>
<gene>
    <name evidence="1" type="ORF">LNQ82_00070</name>
</gene>
<dbReference type="Proteomes" id="UP001056819">
    <property type="component" value="Chromosome"/>
</dbReference>
<dbReference type="CDD" id="cd06223">
    <property type="entry name" value="PRTases_typeI"/>
    <property type="match status" value="1"/>
</dbReference>
<keyword evidence="1" id="KW-0808">Transferase</keyword>
<dbReference type="SUPFAM" id="SSF53271">
    <property type="entry name" value="PRTase-like"/>
    <property type="match status" value="1"/>
</dbReference>
<reference evidence="1" key="1">
    <citation type="submission" date="2022-05" db="EMBL/GenBank/DDBJ databases">
        <title>Alysiella filiformis genome sequencing.</title>
        <authorList>
            <person name="Viehboeck T."/>
        </authorList>
    </citation>
    <scope>NUCLEOTIDE SEQUENCE</scope>
    <source>
        <strain evidence="1">DSM 2580</strain>
    </source>
</reference>
<protein>
    <submittedName>
        <fullName evidence="1">Phosphoribosyltransferase</fullName>
    </submittedName>
</protein>
<dbReference type="InterPro" id="IPR029057">
    <property type="entry name" value="PRTase-like"/>
</dbReference>
<dbReference type="GO" id="GO:0016757">
    <property type="term" value="F:glycosyltransferase activity"/>
    <property type="evidence" value="ECO:0007669"/>
    <property type="project" value="UniProtKB-KW"/>
</dbReference>
<dbReference type="RefSeq" id="WP_051531980.1">
    <property type="nucleotide sequence ID" value="NZ_CP097501.1"/>
</dbReference>
<name>A0AAE9HXD8_9NEIS</name>
<organism evidence="1 2">
    <name type="scientific">Conchiformibius steedae DSM 2580</name>
    <dbReference type="NCBI Taxonomy" id="1121352"/>
    <lineage>
        <taxon>Bacteria</taxon>
        <taxon>Pseudomonadati</taxon>
        <taxon>Pseudomonadota</taxon>
        <taxon>Betaproteobacteria</taxon>
        <taxon>Neisseriales</taxon>
        <taxon>Neisseriaceae</taxon>
        <taxon>Conchiformibius</taxon>
    </lineage>
</organism>
<sequence>MTLQSFTIEANEYLQQNIQAYYRCDYIKYKQPNNPDYLVTLKNTFKNLSESQLKSAVNQLASTLTDEVLEILSLSKQQSIAICVVPRAKSLDSYAPSQLLFRLTIQHIILKLQQHYPNIIDGTNYIVRHTDTRTTHLPNDAGNGSDPYPGITKNTCTLSPEIKGKNILLIDDIYTKTINVDEDAIQALLDCGAQNVTFFAIARTVYKGYATYQANESNSDINPLDKQYNQYCLQLLREFLNK</sequence>
<dbReference type="EMBL" id="CP097501">
    <property type="protein sequence ID" value="URD67595.1"/>
    <property type="molecule type" value="Genomic_DNA"/>
</dbReference>
<keyword evidence="1" id="KW-0328">Glycosyltransferase</keyword>
<dbReference type="Gene3D" id="3.40.50.2020">
    <property type="match status" value="1"/>
</dbReference>
<dbReference type="AlphaFoldDB" id="A0AAE9HXD8"/>
<dbReference type="InterPro" id="IPR000836">
    <property type="entry name" value="PRTase_dom"/>
</dbReference>